<dbReference type="Proteomes" id="UP000323454">
    <property type="component" value="Unassembled WGS sequence"/>
</dbReference>
<proteinExistence type="predicted"/>
<protein>
    <submittedName>
        <fullName evidence="1">Uncharacterized protein</fullName>
    </submittedName>
</protein>
<dbReference type="OrthoDB" id="4517420at2"/>
<keyword evidence="2" id="KW-1185">Reference proteome</keyword>
<sequence length="131" mass="13981">MRLLAAPGRDDEVHLGQRSVVGDDLYAVYRTTCDIHLGRGSSAIAVLEPRLDALAGSSPRTATISRAKLARAYANAGQPDHACRLAVQALDAGVAVGSHSALSEVRRALPVLKRWNGRSDVQEITRRAENG</sequence>
<dbReference type="RefSeq" id="WP_149855178.1">
    <property type="nucleotide sequence ID" value="NZ_VUOB01000112.1"/>
</dbReference>
<evidence type="ECO:0000313" key="2">
    <source>
        <dbReference type="Proteomes" id="UP000323454"/>
    </source>
</evidence>
<accession>A0A5B2WAE2</accession>
<reference evidence="1 2" key="1">
    <citation type="submission" date="2019-09" db="EMBL/GenBank/DDBJ databases">
        <title>Goodfellowia gen. nov., a new genus of the Pseudonocardineae related to Actinoalloteichus, containing Goodfellowia coeruleoviolacea gen. nov., comb. nov. gen. nov., comb. nov.</title>
        <authorList>
            <person name="Labeda D."/>
        </authorList>
    </citation>
    <scope>NUCLEOTIDE SEQUENCE [LARGE SCALE GENOMIC DNA]</scope>
    <source>
        <strain evidence="1 2">AN110305</strain>
    </source>
</reference>
<organism evidence="1 2">
    <name type="scientific">Solihabitans fulvus</name>
    <dbReference type="NCBI Taxonomy" id="1892852"/>
    <lineage>
        <taxon>Bacteria</taxon>
        <taxon>Bacillati</taxon>
        <taxon>Actinomycetota</taxon>
        <taxon>Actinomycetes</taxon>
        <taxon>Pseudonocardiales</taxon>
        <taxon>Pseudonocardiaceae</taxon>
        <taxon>Solihabitans</taxon>
    </lineage>
</organism>
<gene>
    <name evidence="1" type="ORF">F0L68_40220</name>
</gene>
<dbReference type="EMBL" id="VUOB01000112">
    <property type="protein sequence ID" value="KAA2247307.1"/>
    <property type="molecule type" value="Genomic_DNA"/>
</dbReference>
<name>A0A5B2WAE2_9PSEU</name>
<dbReference type="AlphaFoldDB" id="A0A5B2WAE2"/>
<comment type="caution">
    <text evidence="1">The sequence shown here is derived from an EMBL/GenBank/DDBJ whole genome shotgun (WGS) entry which is preliminary data.</text>
</comment>
<evidence type="ECO:0000313" key="1">
    <source>
        <dbReference type="EMBL" id="KAA2247307.1"/>
    </source>
</evidence>
<reference evidence="1 2" key="2">
    <citation type="submission" date="2019-09" db="EMBL/GenBank/DDBJ databases">
        <authorList>
            <person name="Jin C."/>
        </authorList>
    </citation>
    <scope>NUCLEOTIDE SEQUENCE [LARGE SCALE GENOMIC DNA]</scope>
    <source>
        <strain evidence="1 2">AN110305</strain>
    </source>
</reference>